<sequence>MVKFKRRKFITVTTALVMSASLLAGCQKSASSDKKENKVTTESVDNVNKEGFPIVKEPIDLTFFTGKYEPNLDDYEETLVFKKYQEKSGVNVTFNEVPFATLTEKRNLALASGEYPDVFYSSRIPSADLYKYGKQGIFMPLNDLIEEYAPNIKAAMDKHPDIKKGLTMPDGNIYSLPSYYSPEFLPMLIGKPIWIKGEWLEKLGMDEPKTIDEFYQYLKAVKETDFNGNGKKDEIPLSATSIAQIMDSIKGSWGVGTRGLGHKFVDVDPETNELRFFRTDDRFKEVLEFIHKLNKEGLIDGEIYTMDDNKLNAKGSQGILGTAIVPNPETVFTNQKDYIGLGGLKGPHGDTLYSHVKSPLVHVGAFAITDKNKNPQATIRWIDYFFGEEGATLQFMGVEGETYEKNGDGKPQFTEKITNNPDGLTFDQALTPYVTWMGGSYPGYVQEKYFGGSEALPSSVAVGDKVQPDAPKEIWNGFNYTDDELKFKLATGTDLETFINETEAAFIAGDKDFSEWDQYVEQVKQMGQDQYLEVEKAAHDRYQAN</sequence>
<dbReference type="InterPro" id="IPR050490">
    <property type="entry name" value="Bact_solute-bd_prot1"/>
</dbReference>
<organism evidence="2 3">
    <name type="scientific">Niallia circulans</name>
    <name type="common">Bacillus circulans</name>
    <dbReference type="NCBI Taxonomy" id="1397"/>
    <lineage>
        <taxon>Bacteria</taxon>
        <taxon>Bacillati</taxon>
        <taxon>Bacillota</taxon>
        <taxon>Bacilli</taxon>
        <taxon>Bacillales</taxon>
        <taxon>Bacillaceae</taxon>
        <taxon>Niallia</taxon>
    </lineage>
</organism>
<dbReference type="PANTHER" id="PTHR43649:SF12">
    <property type="entry name" value="DIACETYLCHITOBIOSE BINDING PROTEIN DASA"/>
    <property type="match status" value="1"/>
</dbReference>
<evidence type="ECO:0000313" key="2">
    <source>
        <dbReference type="EMBL" id="PAD81657.1"/>
    </source>
</evidence>
<proteinExistence type="predicted"/>
<name>A0AA91TPJ4_NIACI</name>
<dbReference type="Pfam" id="PF13416">
    <property type="entry name" value="SBP_bac_8"/>
    <property type="match status" value="1"/>
</dbReference>
<dbReference type="AlphaFoldDB" id="A0AA91TPJ4"/>
<reference evidence="2 3" key="1">
    <citation type="submission" date="2017-07" db="EMBL/GenBank/DDBJ databases">
        <title>Isolation and whole genome analysis of endospore-forming bacteria from heroin.</title>
        <authorList>
            <person name="Kalinowski J."/>
            <person name="Ahrens B."/>
            <person name="Al-Dilaimi A."/>
            <person name="Winkler A."/>
            <person name="Wibberg D."/>
            <person name="Schleenbecker U."/>
            <person name="Ruckert C."/>
            <person name="Wolfel R."/>
            <person name="Grass G."/>
        </authorList>
    </citation>
    <scope>NUCLEOTIDE SEQUENCE [LARGE SCALE GENOMIC DNA]</scope>
    <source>
        <strain evidence="2 3">7521-2</strain>
    </source>
</reference>
<dbReference type="RefSeq" id="WP_095332608.1">
    <property type="nucleotide sequence ID" value="NZ_JBPCEP010000011.1"/>
</dbReference>
<dbReference type="InterPro" id="IPR006059">
    <property type="entry name" value="SBP"/>
</dbReference>
<feature type="chain" id="PRO_5041726325" evidence="1">
    <location>
        <begin position="25"/>
        <end position="545"/>
    </location>
</feature>
<gene>
    <name evidence="2" type="ORF">CHH57_18600</name>
</gene>
<comment type="caution">
    <text evidence="2">The sequence shown here is derived from an EMBL/GenBank/DDBJ whole genome shotgun (WGS) entry which is preliminary data.</text>
</comment>
<feature type="signal peptide" evidence="1">
    <location>
        <begin position="1"/>
        <end position="24"/>
    </location>
</feature>
<protein>
    <submittedName>
        <fullName evidence="2">ABC transporter substrate-binding protein</fullName>
    </submittedName>
</protein>
<evidence type="ECO:0000313" key="3">
    <source>
        <dbReference type="Proteomes" id="UP000216961"/>
    </source>
</evidence>
<dbReference type="PANTHER" id="PTHR43649">
    <property type="entry name" value="ARABINOSE-BINDING PROTEIN-RELATED"/>
    <property type="match status" value="1"/>
</dbReference>
<dbReference type="Proteomes" id="UP000216961">
    <property type="component" value="Unassembled WGS sequence"/>
</dbReference>
<dbReference type="SUPFAM" id="SSF53850">
    <property type="entry name" value="Periplasmic binding protein-like II"/>
    <property type="match status" value="1"/>
</dbReference>
<dbReference type="PROSITE" id="PS51257">
    <property type="entry name" value="PROKAR_LIPOPROTEIN"/>
    <property type="match status" value="1"/>
</dbReference>
<evidence type="ECO:0000256" key="1">
    <source>
        <dbReference type="SAM" id="SignalP"/>
    </source>
</evidence>
<accession>A0AA91TPJ4</accession>
<dbReference type="Gene3D" id="3.40.190.10">
    <property type="entry name" value="Periplasmic binding protein-like II"/>
    <property type="match status" value="2"/>
</dbReference>
<keyword evidence="1" id="KW-0732">Signal</keyword>
<dbReference type="EMBL" id="NPBQ01000114">
    <property type="protein sequence ID" value="PAD81657.1"/>
    <property type="molecule type" value="Genomic_DNA"/>
</dbReference>